<protein>
    <recommendedName>
        <fullName evidence="4">DUF2530 domain-containing protein</fullName>
    </recommendedName>
</protein>
<keyword evidence="1" id="KW-0812">Transmembrane</keyword>
<comment type="caution">
    <text evidence="2">The sequence shown here is derived from an EMBL/GenBank/DDBJ whole genome shotgun (WGS) entry which is preliminary data.</text>
</comment>
<feature type="transmembrane region" description="Helical" evidence="1">
    <location>
        <begin position="7"/>
        <end position="29"/>
    </location>
</feature>
<evidence type="ECO:0000256" key="1">
    <source>
        <dbReference type="SAM" id="Phobius"/>
    </source>
</evidence>
<keyword evidence="3" id="KW-1185">Reference proteome</keyword>
<name>A0ABW0BQQ0_9ACTN</name>
<proteinExistence type="predicted"/>
<keyword evidence="1" id="KW-1133">Transmembrane helix</keyword>
<accession>A0ABW0BQQ0</accession>
<evidence type="ECO:0008006" key="4">
    <source>
        <dbReference type="Google" id="ProtNLM"/>
    </source>
</evidence>
<reference evidence="3" key="1">
    <citation type="journal article" date="2019" name="Int. J. Syst. Evol. Microbiol.">
        <title>The Global Catalogue of Microorganisms (GCM) 10K type strain sequencing project: providing services to taxonomists for standard genome sequencing and annotation.</title>
        <authorList>
            <consortium name="The Broad Institute Genomics Platform"/>
            <consortium name="The Broad Institute Genome Sequencing Center for Infectious Disease"/>
            <person name="Wu L."/>
            <person name="Ma J."/>
        </authorList>
    </citation>
    <scope>NUCLEOTIDE SEQUENCE [LARGE SCALE GENOMIC DNA]</scope>
    <source>
        <strain evidence="3">DFY41</strain>
    </source>
</reference>
<dbReference type="Proteomes" id="UP001596087">
    <property type="component" value="Unassembled WGS sequence"/>
</dbReference>
<evidence type="ECO:0000313" key="3">
    <source>
        <dbReference type="Proteomes" id="UP001596087"/>
    </source>
</evidence>
<organism evidence="2 3">
    <name type="scientific">Nocardioides taihuensis</name>
    <dbReference type="NCBI Taxonomy" id="1835606"/>
    <lineage>
        <taxon>Bacteria</taxon>
        <taxon>Bacillati</taxon>
        <taxon>Actinomycetota</taxon>
        <taxon>Actinomycetes</taxon>
        <taxon>Propionibacteriales</taxon>
        <taxon>Nocardioidaceae</taxon>
        <taxon>Nocardioides</taxon>
    </lineage>
</organism>
<keyword evidence="1" id="KW-0472">Membrane</keyword>
<gene>
    <name evidence="2" type="ORF">ACFPGP_22625</name>
</gene>
<sequence>MPSESKAAYAWVGIVVDLLLILVGAWMISRGWTDFGEILVAICVVGLAASIVQLWRGRRRPADG</sequence>
<dbReference type="RefSeq" id="WP_378593712.1">
    <property type="nucleotide sequence ID" value="NZ_JBHSKD010000028.1"/>
</dbReference>
<evidence type="ECO:0000313" key="2">
    <source>
        <dbReference type="EMBL" id="MFC5179488.1"/>
    </source>
</evidence>
<feature type="transmembrane region" description="Helical" evidence="1">
    <location>
        <begin position="35"/>
        <end position="55"/>
    </location>
</feature>
<dbReference type="EMBL" id="JBHSKD010000028">
    <property type="protein sequence ID" value="MFC5179488.1"/>
    <property type="molecule type" value="Genomic_DNA"/>
</dbReference>